<keyword evidence="7" id="KW-0540">Nuclease</keyword>
<dbReference type="Pfam" id="PF01713">
    <property type="entry name" value="Smr"/>
    <property type="match status" value="1"/>
</dbReference>
<dbReference type="SUPFAM" id="SSF52540">
    <property type="entry name" value="P-loop containing nucleoside triphosphate hydrolases"/>
    <property type="match status" value="1"/>
</dbReference>
<keyword evidence="3 7" id="KW-0378">Hydrolase</keyword>
<dbReference type="GO" id="GO:0005524">
    <property type="term" value="F:ATP binding"/>
    <property type="evidence" value="ECO:0007669"/>
    <property type="project" value="UniProtKB-UniRule"/>
</dbReference>
<keyword evidence="6 7" id="KW-0238">DNA-binding</keyword>
<dbReference type="EMBL" id="CP049075">
    <property type="protein sequence ID" value="QLI05373.1"/>
    <property type="molecule type" value="Genomic_DNA"/>
</dbReference>
<dbReference type="InterPro" id="IPR000432">
    <property type="entry name" value="DNA_mismatch_repair_MutS_C"/>
</dbReference>
<dbReference type="GO" id="GO:0072344">
    <property type="term" value="P:rescue of stalled ribosome"/>
    <property type="evidence" value="ECO:0007669"/>
    <property type="project" value="UniProtKB-UniRule"/>
</dbReference>
<dbReference type="AlphaFoldDB" id="A0A7H9CGW4"/>
<name>A0A7H9CGW4_9BACT</name>
<keyword evidence="1 7" id="KW-0699">rRNA-binding</keyword>
<dbReference type="SMART" id="SM00534">
    <property type="entry name" value="MUTSac"/>
    <property type="match status" value="1"/>
</dbReference>
<feature type="binding site" evidence="7">
    <location>
        <begin position="307"/>
        <end position="314"/>
    </location>
    <ligand>
        <name>ATP</name>
        <dbReference type="ChEBI" id="CHEBI:30616"/>
    </ligand>
</feature>
<evidence type="ECO:0000256" key="3">
    <source>
        <dbReference type="ARBA" id="ARBA00022801"/>
    </source>
</evidence>
<dbReference type="InterPro" id="IPR045076">
    <property type="entry name" value="MutS"/>
</dbReference>
<keyword evidence="7" id="KW-0255">Endonuclease</keyword>
<dbReference type="InterPro" id="IPR036187">
    <property type="entry name" value="DNA_mismatch_repair_MutS_sf"/>
</dbReference>
<evidence type="ECO:0000259" key="8">
    <source>
        <dbReference type="PROSITE" id="PS50828"/>
    </source>
</evidence>
<dbReference type="PROSITE" id="PS50828">
    <property type="entry name" value="SMR"/>
    <property type="match status" value="1"/>
</dbReference>
<dbReference type="GO" id="GO:0045910">
    <property type="term" value="P:negative regulation of DNA recombination"/>
    <property type="evidence" value="ECO:0007669"/>
    <property type="project" value="InterPro"/>
</dbReference>
<dbReference type="GO" id="GO:0016887">
    <property type="term" value="F:ATP hydrolysis activity"/>
    <property type="evidence" value="ECO:0007669"/>
    <property type="project" value="InterPro"/>
</dbReference>
<dbReference type="RefSeq" id="WP_179975874.1">
    <property type="nucleotide sequence ID" value="NZ_CP049075.1"/>
</dbReference>
<dbReference type="InterPro" id="IPR027417">
    <property type="entry name" value="P-loop_NTPase"/>
</dbReference>
<evidence type="ECO:0000256" key="7">
    <source>
        <dbReference type="HAMAP-Rule" id="MF_00092"/>
    </source>
</evidence>
<dbReference type="PIRSF" id="PIRSF005814">
    <property type="entry name" value="MutS_YshD"/>
    <property type="match status" value="1"/>
</dbReference>
<dbReference type="Pfam" id="PF00488">
    <property type="entry name" value="MutS_V"/>
    <property type="match status" value="1"/>
</dbReference>
<sequence>MQDLISTLDLGEFIAKFNTFLARPKPLFIQGDTNQHYEKILELSQVNLKAPQSVHNLDDALMRLSKFGTLHISELYEFSKIIAYFNYLKTQNFDLKMRAYLDKIIIPEQILELGEHFSAKGELKASVDERICAINEAFARKKAQINELLRQVISSKSLAPYLVDTQIHYINESEALLVRGGFMHALKGQIIARSASGFFYVVPNSIEALKNELSALMDKKEELIFEYCKKMSKIFNQNLAFLKFINKAFDYIDALLARVLMAKSMDLSFVLADGSKDIILSEFAHPALSEPKRVSVEFGTKILIITGVNAGGKSMLLKSILTAAFCAKYLLPMAINAQKSKIGSFKQIDAIIEDPQSVKDDISTFAGRMQAFSALFGKKGLIIGIDEIELGTDSDEAATLYSVIISKLLANDIKMIITTHHKTLALLLSKNENVGLLAALYDEKAQRPKYEFLAGIIGKSYAFETALRYGIAANIIAQAKQVYGENKQNLNDAITKAINLELELKQKIAKNDAKSIKLDELILSLKDEKERQNEAFQGLLNKLEREYYFAINEAKKAVKLQDVKDAQRAINKANDLIKAINKPQTQAPQPLNPGDSVKYGKIKAKLLTLNKNEATIDANGIKMRVPLNALTKGGISADTLIKNAPKTQISVQKPQNASVMLDLHGLRADEAIEKLDRFISNALIMGFDEVLIKHGIGTGRLAYVVKEFLKSHPSVKSFSDASPNEGGFGAKIVKL</sequence>
<keyword evidence="2 7" id="KW-0547">Nucleotide-binding</keyword>
<dbReference type="InterPro" id="IPR036063">
    <property type="entry name" value="Smr_dom_sf"/>
</dbReference>
<dbReference type="InterPro" id="IPR007696">
    <property type="entry name" value="DNA_mismatch_repair_MutS_core"/>
</dbReference>
<dbReference type="SMART" id="SM00533">
    <property type="entry name" value="MUTSd"/>
    <property type="match status" value="1"/>
</dbReference>
<dbReference type="GO" id="GO:0019843">
    <property type="term" value="F:rRNA binding"/>
    <property type="evidence" value="ECO:0007669"/>
    <property type="project" value="UniProtKB-UniRule"/>
</dbReference>
<comment type="subunit">
    <text evidence="7">Homodimer. Binds to stalled ribosomes, contacting rRNA.</text>
</comment>
<organism evidence="9 10">
    <name type="scientific">Candidatus Campylobacter infans</name>
    <dbReference type="NCBI Taxonomy" id="2561898"/>
    <lineage>
        <taxon>Bacteria</taxon>
        <taxon>Pseudomonadati</taxon>
        <taxon>Campylobacterota</taxon>
        <taxon>Epsilonproteobacteria</taxon>
        <taxon>Campylobacterales</taxon>
        <taxon>Campylobacteraceae</taxon>
        <taxon>Campylobacter</taxon>
    </lineage>
</organism>
<keyword evidence="10" id="KW-1185">Reference proteome</keyword>
<keyword evidence="5 7" id="KW-0694">RNA-binding</keyword>
<dbReference type="PANTHER" id="PTHR11361:SF14">
    <property type="entry name" value="DNA MISMATCH REPAIR PROTEIN MUTS, TYPE 2"/>
    <property type="match status" value="1"/>
</dbReference>
<dbReference type="Gene3D" id="3.40.50.300">
    <property type="entry name" value="P-loop containing nucleotide triphosphate hydrolases"/>
    <property type="match status" value="1"/>
</dbReference>
<comment type="function">
    <text evidence="7">Endonuclease that is involved in the suppression of homologous recombination and thus may have a key role in the control of bacterial genetic diversity.</text>
</comment>
<evidence type="ECO:0000313" key="9">
    <source>
        <dbReference type="EMBL" id="QLI05373.1"/>
    </source>
</evidence>
<evidence type="ECO:0000313" key="10">
    <source>
        <dbReference type="Proteomes" id="UP000509414"/>
    </source>
</evidence>
<dbReference type="GO" id="GO:0004519">
    <property type="term" value="F:endonuclease activity"/>
    <property type="evidence" value="ECO:0007669"/>
    <property type="project" value="UniProtKB-UniRule"/>
</dbReference>
<evidence type="ECO:0000256" key="1">
    <source>
        <dbReference type="ARBA" id="ARBA00022730"/>
    </source>
</evidence>
<dbReference type="SMART" id="SM00463">
    <property type="entry name" value="SMR"/>
    <property type="match status" value="1"/>
</dbReference>
<dbReference type="InterPro" id="IPR002625">
    <property type="entry name" value="Smr_dom"/>
</dbReference>
<evidence type="ECO:0000256" key="6">
    <source>
        <dbReference type="ARBA" id="ARBA00023125"/>
    </source>
</evidence>
<reference evidence="9 10" key="1">
    <citation type="submission" date="2020-02" db="EMBL/GenBank/DDBJ databases">
        <title>Complete genome sequence of the novel Campylobacter species Candidatus Campylobacter infans.</title>
        <authorList>
            <person name="Duim B."/>
            <person name="Zomer A."/>
            <person name="van der Graaf L."/>
            <person name="Wagenaar J."/>
        </authorList>
    </citation>
    <scope>NUCLEOTIDE SEQUENCE [LARGE SCALE GENOMIC DNA]</scope>
    <source>
        <strain evidence="9 10">19S00001</strain>
    </source>
</reference>
<evidence type="ECO:0000256" key="4">
    <source>
        <dbReference type="ARBA" id="ARBA00022840"/>
    </source>
</evidence>
<dbReference type="HAMAP" id="MF_00092">
    <property type="entry name" value="MutS2"/>
    <property type="match status" value="1"/>
</dbReference>
<dbReference type="PANTHER" id="PTHR11361">
    <property type="entry name" value="DNA MISMATCH REPAIR PROTEIN MUTS FAMILY MEMBER"/>
    <property type="match status" value="1"/>
</dbReference>
<proteinExistence type="inferred from homology"/>
<dbReference type="InterPro" id="IPR005747">
    <property type="entry name" value="MutS2"/>
</dbReference>
<keyword evidence="4 7" id="KW-0067">ATP-binding</keyword>
<dbReference type="EC" id="3.1.-.-" evidence="7"/>
<dbReference type="GO" id="GO:0043023">
    <property type="term" value="F:ribosomal large subunit binding"/>
    <property type="evidence" value="ECO:0007669"/>
    <property type="project" value="UniProtKB-UniRule"/>
</dbReference>
<dbReference type="EC" id="3.6.4.-" evidence="7"/>
<comment type="function">
    <text evidence="7">Acts as a ribosome collision sensor, splitting the ribosome into its 2 subunits. Detects stalled/collided 70S ribosomes which it binds and splits by an ATP-hydrolysis driven conformational change. Acts upstream of the ribosome quality control system (RQC), a ribosome-associated complex that mediates the extraction of incompletely synthesized nascent chains from stalled ribosomes and their subsequent degradation. Probably generates substrates for RQC.</text>
</comment>
<evidence type="ECO:0000256" key="5">
    <source>
        <dbReference type="ARBA" id="ARBA00022884"/>
    </source>
</evidence>
<accession>A0A7H9CGW4</accession>
<protein>
    <recommendedName>
        <fullName evidence="7">Endonuclease MutS2</fullName>
        <ecNumber evidence="7">3.1.-.-</ecNumber>
    </recommendedName>
    <alternativeName>
        <fullName evidence="7">Ribosome-associated protein quality control-upstream factor</fullName>
        <shortName evidence="7">RQC-upstream factor</shortName>
        <shortName evidence="7">RqcU</shortName>
        <ecNumber evidence="7">3.6.4.-</ecNumber>
    </alternativeName>
</protein>
<dbReference type="SUPFAM" id="SSF48334">
    <property type="entry name" value="DNA repair protein MutS, domain III"/>
    <property type="match status" value="1"/>
</dbReference>
<feature type="domain" description="Smr" evidence="8">
    <location>
        <begin position="661"/>
        <end position="735"/>
    </location>
</feature>
<dbReference type="NCBIfam" id="TIGR01069">
    <property type="entry name" value="mutS2"/>
    <property type="match status" value="1"/>
</dbReference>
<dbReference type="GO" id="GO:0140664">
    <property type="term" value="F:ATP-dependent DNA damage sensor activity"/>
    <property type="evidence" value="ECO:0007669"/>
    <property type="project" value="InterPro"/>
</dbReference>
<comment type="similarity">
    <text evidence="7">Belongs to the DNA mismatch repair MutS family. MutS2 subfamily.</text>
</comment>
<gene>
    <name evidence="7 9" type="primary">mutS2</name>
    <name evidence="7" type="synonym">rqcU</name>
    <name evidence="9" type="ORF">CINF_0860</name>
</gene>
<dbReference type="SUPFAM" id="SSF160443">
    <property type="entry name" value="SMR domain-like"/>
    <property type="match status" value="1"/>
</dbReference>
<dbReference type="KEGG" id="cinf:CINF_0860"/>
<dbReference type="GO" id="GO:0030983">
    <property type="term" value="F:mismatched DNA binding"/>
    <property type="evidence" value="ECO:0007669"/>
    <property type="project" value="InterPro"/>
</dbReference>
<evidence type="ECO:0000256" key="2">
    <source>
        <dbReference type="ARBA" id="ARBA00022741"/>
    </source>
</evidence>
<dbReference type="Proteomes" id="UP000509414">
    <property type="component" value="Chromosome"/>
</dbReference>
<dbReference type="GO" id="GO:0006298">
    <property type="term" value="P:mismatch repair"/>
    <property type="evidence" value="ECO:0007669"/>
    <property type="project" value="InterPro"/>
</dbReference>
<dbReference type="Gene3D" id="3.30.1370.110">
    <property type="match status" value="1"/>
</dbReference>